<dbReference type="PANTHER" id="PTHR17490:SF16">
    <property type="entry name" value="THREONYLCARBAMOYL-AMP SYNTHASE"/>
    <property type="match status" value="1"/>
</dbReference>
<feature type="domain" description="YrdC-like" evidence="12">
    <location>
        <begin position="9"/>
        <end position="197"/>
    </location>
</feature>
<dbReference type="GO" id="GO:0005737">
    <property type="term" value="C:cytoplasm"/>
    <property type="evidence" value="ECO:0007669"/>
    <property type="project" value="UniProtKB-SubCell"/>
</dbReference>
<dbReference type="GO" id="GO:0008033">
    <property type="term" value="P:tRNA processing"/>
    <property type="evidence" value="ECO:0007669"/>
    <property type="project" value="UniProtKB-KW"/>
</dbReference>
<dbReference type="STRING" id="1798474.A2118_00615"/>
<keyword evidence="5" id="KW-0808">Transferase</keyword>
<sequence>MDVCKINDANCIAKAAATLQAGGVILYPTDTLYGLGADALSDEAVEKVRAIKGRENGKPIHAIFADLDSVGEYAEVNDFARMLAKRYLPGPLTLVLKKRKEIQAGIARDIDTIGVRIPQNKFCRALAREFGRPFTTTSANKSGKSPEHSVKDIVKQLGRGAKKIDLAIDAGELPPSEPSTVIDLTGTRPIILREGAIAAGEIWDELGVGMRE</sequence>
<name>A0A1F6BW52_9BACT</name>
<dbReference type="SUPFAM" id="SSF55821">
    <property type="entry name" value="YrdC/RibB"/>
    <property type="match status" value="1"/>
</dbReference>
<dbReference type="InterPro" id="IPR050156">
    <property type="entry name" value="TC-AMP_synthase_SUA5"/>
</dbReference>
<organism evidence="13 14">
    <name type="scientific">Candidatus Kaiserbacteria bacterium GWA2_50_9</name>
    <dbReference type="NCBI Taxonomy" id="1798474"/>
    <lineage>
        <taxon>Bacteria</taxon>
        <taxon>Candidatus Kaiseribacteriota</taxon>
    </lineage>
</organism>
<keyword evidence="6" id="KW-0819">tRNA processing</keyword>
<keyword evidence="4" id="KW-0963">Cytoplasm</keyword>
<evidence type="ECO:0000256" key="9">
    <source>
        <dbReference type="ARBA" id="ARBA00022840"/>
    </source>
</evidence>
<evidence type="ECO:0000256" key="4">
    <source>
        <dbReference type="ARBA" id="ARBA00022490"/>
    </source>
</evidence>
<evidence type="ECO:0000256" key="1">
    <source>
        <dbReference type="ARBA" id="ARBA00004496"/>
    </source>
</evidence>
<evidence type="ECO:0000256" key="2">
    <source>
        <dbReference type="ARBA" id="ARBA00007663"/>
    </source>
</evidence>
<dbReference type="InterPro" id="IPR017945">
    <property type="entry name" value="DHBP_synth_RibB-like_a/b_dom"/>
</dbReference>
<dbReference type="Proteomes" id="UP000179014">
    <property type="component" value="Unassembled WGS sequence"/>
</dbReference>
<evidence type="ECO:0000259" key="12">
    <source>
        <dbReference type="PROSITE" id="PS51163"/>
    </source>
</evidence>
<dbReference type="PANTHER" id="PTHR17490">
    <property type="entry name" value="SUA5"/>
    <property type="match status" value="1"/>
</dbReference>
<keyword evidence="7" id="KW-0548">Nucleotidyltransferase</keyword>
<evidence type="ECO:0000313" key="14">
    <source>
        <dbReference type="Proteomes" id="UP000179014"/>
    </source>
</evidence>
<gene>
    <name evidence="13" type="ORF">A2118_00615</name>
</gene>
<keyword evidence="8" id="KW-0547">Nucleotide-binding</keyword>
<dbReference type="Gene3D" id="3.90.870.10">
    <property type="entry name" value="DHBP synthase"/>
    <property type="match status" value="1"/>
</dbReference>
<reference evidence="13 14" key="1">
    <citation type="journal article" date="2016" name="Nat. Commun.">
        <title>Thousands of microbial genomes shed light on interconnected biogeochemical processes in an aquifer system.</title>
        <authorList>
            <person name="Anantharaman K."/>
            <person name="Brown C.T."/>
            <person name="Hug L.A."/>
            <person name="Sharon I."/>
            <person name="Castelle C.J."/>
            <person name="Probst A.J."/>
            <person name="Thomas B.C."/>
            <person name="Singh A."/>
            <person name="Wilkins M.J."/>
            <person name="Karaoz U."/>
            <person name="Brodie E.L."/>
            <person name="Williams K.H."/>
            <person name="Hubbard S.S."/>
            <person name="Banfield J.F."/>
        </authorList>
    </citation>
    <scope>NUCLEOTIDE SEQUENCE [LARGE SCALE GENOMIC DNA]</scope>
</reference>
<proteinExistence type="inferred from homology"/>
<protein>
    <recommendedName>
        <fullName evidence="10">L-threonylcarbamoyladenylate synthase</fullName>
        <ecNumber evidence="3">2.7.7.87</ecNumber>
    </recommendedName>
    <alternativeName>
        <fullName evidence="10">L-threonylcarbamoyladenylate synthase</fullName>
    </alternativeName>
</protein>
<dbReference type="GO" id="GO:0003725">
    <property type="term" value="F:double-stranded RNA binding"/>
    <property type="evidence" value="ECO:0007669"/>
    <property type="project" value="InterPro"/>
</dbReference>
<evidence type="ECO:0000313" key="13">
    <source>
        <dbReference type="EMBL" id="OGG41053.1"/>
    </source>
</evidence>
<comment type="catalytic activity">
    <reaction evidence="11">
        <text>L-threonine + hydrogencarbonate + ATP = L-threonylcarbamoyladenylate + diphosphate + H2O</text>
        <dbReference type="Rhea" id="RHEA:36407"/>
        <dbReference type="ChEBI" id="CHEBI:15377"/>
        <dbReference type="ChEBI" id="CHEBI:17544"/>
        <dbReference type="ChEBI" id="CHEBI:30616"/>
        <dbReference type="ChEBI" id="CHEBI:33019"/>
        <dbReference type="ChEBI" id="CHEBI:57926"/>
        <dbReference type="ChEBI" id="CHEBI:73682"/>
        <dbReference type="EC" id="2.7.7.87"/>
    </reaction>
</comment>
<comment type="caution">
    <text evidence="13">The sequence shown here is derived from an EMBL/GenBank/DDBJ whole genome shotgun (WGS) entry which is preliminary data.</text>
</comment>
<evidence type="ECO:0000256" key="5">
    <source>
        <dbReference type="ARBA" id="ARBA00022679"/>
    </source>
</evidence>
<dbReference type="GO" id="GO:0005524">
    <property type="term" value="F:ATP binding"/>
    <property type="evidence" value="ECO:0007669"/>
    <property type="project" value="UniProtKB-KW"/>
</dbReference>
<evidence type="ECO:0000256" key="10">
    <source>
        <dbReference type="ARBA" id="ARBA00029774"/>
    </source>
</evidence>
<dbReference type="GO" id="GO:0061710">
    <property type="term" value="F:L-threonylcarbamoyladenylate synthase"/>
    <property type="evidence" value="ECO:0007669"/>
    <property type="project" value="UniProtKB-EC"/>
</dbReference>
<dbReference type="Pfam" id="PF01300">
    <property type="entry name" value="Sua5_yciO_yrdC"/>
    <property type="match status" value="1"/>
</dbReference>
<dbReference type="NCBIfam" id="TIGR00057">
    <property type="entry name" value="L-threonylcarbamoyladenylate synthase"/>
    <property type="match status" value="1"/>
</dbReference>
<dbReference type="AlphaFoldDB" id="A0A1F6BW52"/>
<dbReference type="EC" id="2.7.7.87" evidence="3"/>
<accession>A0A1F6BW52</accession>
<keyword evidence="9" id="KW-0067">ATP-binding</keyword>
<comment type="subcellular location">
    <subcellularLocation>
        <location evidence="1">Cytoplasm</location>
    </subcellularLocation>
</comment>
<dbReference type="GO" id="GO:0006450">
    <property type="term" value="P:regulation of translational fidelity"/>
    <property type="evidence" value="ECO:0007669"/>
    <property type="project" value="TreeGrafter"/>
</dbReference>
<evidence type="ECO:0000256" key="8">
    <source>
        <dbReference type="ARBA" id="ARBA00022741"/>
    </source>
</evidence>
<comment type="similarity">
    <text evidence="2">Belongs to the SUA5 family.</text>
</comment>
<evidence type="ECO:0000256" key="11">
    <source>
        <dbReference type="ARBA" id="ARBA00048366"/>
    </source>
</evidence>
<dbReference type="GO" id="GO:0000049">
    <property type="term" value="F:tRNA binding"/>
    <property type="evidence" value="ECO:0007669"/>
    <property type="project" value="TreeGrafter"/>
</dbReference>
<dbReference type="PROSITE" id="PS51163">
    <property type="entry name" value="YRDC"/>
    <property type="match status" value="1"/>
</dbReference>
<dbReference type="EMBL" id="MFKN01000016">
    <property type="protein sequence ID" value="OGG41053.1"/>
    <property type="molecule type" value="Genomic_DNA"/>
</dbReference>
<evidence type="ECO:0000256" key="3">
    <source>
        <dbReference type="ARBA" id="ARBA00012584"/>
    </source>
</evidence>
<evidence type="ECO:0000256" key="7">
    <source>
        <dbReference type="ARBA" id="ARBA00022695"/>
    </source>
</evidence>
<dbReference type="InterPro" id="IPR006070">
    <property type="entry name" value="Sua5-like_dom"/>
</dbReference>
<evidence type="ECO:0000256" key="6">
    <source>
        <dbReference type="ARBA" id="ARBA00022694"/>
    </source>
</evidence>